<dbReference type="PANTHER" id="PTHR34818:SF1">
    <property type="entry name" value="PROTEIN BLI-3"/>
    <property type="match status" value="1"/>
</dbReference>
<keyword evidence="3" id="KW-1185">Reference proteome</keyword>
<dbReference type="InterPro" id="IPR038725">
    <property type="entry name" value="YdaG_split_barrel_FMN-bd"/>
</dbReference>
<dbReference type="EMBL" id="BSNS01000001">
    <property type="protein sequence ID" value="GLQ52782.1"/>
    <property type="molecule type" value="Genomic_DNA"/>
</dbReference>
<evidence type="ECO:0000259" key="1">
    <source>
        <dbReference type="Pfam" id="PF16242"/>
    </source>
</evidence>
<feature type="domain" description="General stress protein FMN-binding split barrel" evidence="1">
    <location>
        <begin position="7"/>
        <end position="151"/>
    </location>
</feature>
<dbReference type="SUPFAM" id="SSF50475">
    <property type="entry name" value="FMN-binding split barrel"/>
    <property type="match status" value="1"/>
</dbReference>
<comment type="caution">
    <text evidence="2">The sequence shown here is derived from an EMBL/GenBank/DDBJ whole genome shotgun (WGS) entry which is preliminary data.</text>
</comment>
<dbReference type="InterPro" id="IPR012349">
    <property type="entry name" value="Split_barrel_FMN-bd"/>
</dbReference>
<organism evidence="2 3">
    <name type="scientific">Devosia nitrariae</name>
    <dbReference type="NCBI Taxonomy" id="2071872"/>
    <lineage>
        <taxon>Bacteria</taxon>
        <taxon>Pseudomonadati</taxon>
        <taxon>Pseudomonadota</taxon>
        <taxon>Alphaproteobacteria</taxon>
        <taxon>Hyphomicrobiales</taxon>
        <taxon>Devosiaceae</taxon>
        <taxon>Devosia</taxon>
    </lineage>
</organism>
<reference evidence="3" key="1">
    <citation type="journal article" date="2019" name="Int. J. Syst. Evol. Microbiol.">
        <title>The Global Catalogue of Microorganisms (GCM) 10K type strain sequencing project: providing services to taxonomists for standard genome sequencing and annotation.</title>
        <authorList>
            <consortium name="The Broad Institute Genomics Platform"/>
            <consortium name="The Broad Institute Genome Sequencing Center for Infectious Disease"/>
            <person name="Wu L."/>
            <person name="Ma J."/>
        </authorList>
    </citation>
    <scope>NUCLEOTIDE SEQUENCE [LARGE SCALE GENOMIC DNA]</scope>
    <source>
        <strain evidence="3">NBRC 112416</strain>
    </source>
</reference>
<dbReference type="PANTHER" id="PTHR34818">
    <property type="entry name" value="PROTEIN BLI-3"/>
    <property type="match status" value="1"/>
</dbReference>
<evidence type="ECO:0000313" key="3">
    <source>
        <dbReference type="Proteomes" id="UP001156691"/>
    </source>
</evidence>
<sequence length="160" mass="18138">MSDFTHEHDKVWDLVDDITICMFITHDGQRHRARPMAAYVRRDEHAIYFLTNAESAKAHQTERDHDVTLAFADKGHNDYLTISGPARVSNDRDKIRDLFNAFAQASWQSADDPDIRLITVTPEEAEYWDSPGGPVALVKMMAAAATNRRPDLGDNEKVNL</sequence>
<name>A0ABQ5VYH5_9HYPH</name>
<dbReference type="InterPro" id="IPR052917">
    <property type="entry name" value="Stress-Dev_Protein"/>
</dbReference>
<accession>A0ABQ5VYH5</accession>
<proteinExistence type="predicted"/>
<dbReference type="RefSeq" id="WP_284338254.1">
    <property type="nucleotide sequence ID" value="NZ_BSNS01000001.1"/>
</dbReference>
<gene>
    <name evidence="2" type="ORF">GCM10010862_00400</name>
</gene>
<dbReference type="Proteomes" id="UP001156691">
    <property type="component" value="Unassembled WGS sequence"/>
</dbReference>
<dbReference type="Gene3D" id="2.30.110.10">
    <property type="entry name" value="Electron Transport, Fmn-binding Protein, Chain A"/>
    <property type="match status" value="1"/>
</dbReference>
<protein>
    <submittedName>
        <fullName evidence="2">General stress protein</fullName>
    </submittedName>
</protein>
<evidence type="ECO:0000313" key="2">
    <source>
        <dbReference type="EMBL" id="GLQ52782.1"/>
    </source>
</evidence>
<dbReference type="Pfam" id="PF16242">
    <property type="entry name" value="Pyrid_ox_like"/>
    <property type="match status" value="1"/>
</dbReference>